<evidence type="ECO:0008006" key="3">
    <source>
        <dbReference type="Google" id="ProtNLM"/>
    </source>
</evidence>
<accession>A0A4Q2KLL8</accession>
<proteinExistence type="predicted"/>
<name>A0A4Q2KLL8_9SPHN</name>
<evidence type="ECO:0000313" key="1">
    <source>
        <dbReference type="EMBL" id="RXZ66208.1"/>
    </source>
</evidence>
<evidence type="ECO:0000313" key="2">
    <source>
        <dbReference type="Proteomes" id="UP000293623"/>
    </source>
</evidence>
<dbReference type="AlphaFoldDB" id="A0A4Q2KLL8"/>
<reference evidence="1 2" key="1">
    <citation type="submission" date="2019-01" db="EMBL/GenBank/DDBJ databases">
        <title>Altererythrobacter rhizovicinus sp. nov., isolated from the rhizosphere soil of Haloxylon ammodendron.</title>
        <authorList>
            <person name="Li H.-P."/>
            <person name="Gou J.-Y."/>
            <person name="Yao D."/>
            <person name="Han Q.-Q."/>
            <person name="Shao K.-Z."/>
            <person name="Zhao Q."/>
            <person name="Zhang J.-L."/>
        </authorList>
    </citation>
    <scope>NUCLEOTIDE SEQUENCE [LARGE SCALE GENOMIC DNA]</scope>
    <source>
        <strain evidence="1 2">AY-3R</strain>
    </source>
</reference>
<dbReference type="OrthoDB" id="7433140at2"/>
<dbReference type="RefSeq" id="WP_129523682.1">
    <property type="nucleotide sequence ID" value="NZ_SDPV01000001.1"/>
</dbReference>
<sequence>MSDLERKMIEGRALRDAALALVKADLAHLRVDLTAKGIGARVMDRVTEGANDVLDEATEVAENNRGVLLTLLAAVVLWLARNPLLSLFDEDDEQDEESEEPERD</sequence>
<comment type="caution">
    <text evidence="1">The sequence shown here is derived from an EMBL/GenBank/DDBJ whole genome shotgun (WGS) entry which is preliminary data.</text>
</comment>
<dbReference type="Proteomes" id="UP000293623">
    <property type="component" value="Unassembled WGS sequence"/>
</dbReference>
<organism evidence="1 2">
    <name type="scientific">Pelagerythrobacter rhizovicinus</name>
    <dbReference type="NCBI Taxonomy" id="2268576"/>
    <lineage>
        <taxon>Bacteria</taxon>
        <taxon>Pseudomonadati</taxon>
        <taxon>Pseudomonadota</taxon>
        <taxon>Alphaproteobacteria</taxon>
        <taxon>Sphingomonadales</taxon>
        <taxon>Erythrobacteraceae</taxon>
        <taxon>Pelagerythrobacter</taxon>
    </lineage>
</organism>
<keyword evidence="2" id="KW-1185">Reference proteome</keyword>
<gene>
    <name evidence="1" type="ORF">ETX26_05720</name>
</gene>
<protein>
    <recommendedName>
        <fullName evidence="3">DUF3618 domain-containing protein</fullName>
    </recommendedName>
</protein>
<dbReference type="EMBL" id="SDPV01000001">
    <property type="protein sequence ID" value="RXZ66208.1"/>
    <property type="molecule type" value="Genomic_DNA"/>
</dbReference>